<dbReference type="AlphaFoldDB" id="A0AB33QMZ1"/>
<dbReference type="InterPro" id="IPR011063">
    <property type="entry name" value="TilS/TtcA_N"/>
</dbReference>
<dbReference type="GO" id="GO:0016783">
    <property type="term" value="F:sulfurtransferase activity"/>
    <property type="evidence" value="ECO:0007669"/>
    <property type="project" value="UniProtKB-UniRule"/>
</dbReference>
<organism evidence="15 16">
    <name type="scientific">Haemophilus parainfluenzae (strain T3T1)</name>
    <dbReference type="NCBI Taxonomy" id="862965"/>
    <lineage>
        <taxon>Bacteria</taxon>
        <taxon>Pseudomonadati</taxon>
        <taxon>Pseudomonadota</taxon>
        <taxon>Gammaproteobacteria</taxon>
        <taxon>Pasteurellales</taxon>
        <taxon>Pasteurellaceae</taxon>
        <taxon>Haemophilus</taxon>
    </lineage>
</organism>
<dbReference type="PANTHER" id="PTHR43686:SF1">
    <property type="entry name" value="AMINOTRAN_5 DOMAIN-CONTAINING PROTEIN"/>
    <property type="match status" value="1"/>
</dbReference>
<feature type="domain" description="tRNA(Ile)-lysidine/2-thiocytidine synthase N-terminal" evidence="14">
    <location>
        <begin position="40"/>
        <end position="203"/>
    </location>
</feature>
<feature type="binding site" evidence="13">
    <location>
        <position position="121"/>
    </location>
    <ligand>
        <name>[4Fe-4S] cluster</name>
        <dbReference type="ChEBI" id="CHEBI:49883"/>
    </ligand>
</feature>
<feature type="binding site" evidence="13">
    <location>
        <position position="212"/>
    </location>
    <ligand>
        <name>[4Fe-4S] cluster</name>
        <dbReference type="ChEBI" id="CHEBI:49883"/>
    </ligand>
</feature>
<comment type="cofactor">
    <cofactor evidence="13">
        <name>[4Fe-4S] cluster</name>
        <dbReference type="ChEBI" id="CHEBI:49883"/>
    </cofactor>
    <text evidence="13">Binds 1 [4Fe-4S] cluster per subunit. The cluster is chelated by three Cys residues, the fourth Fe has a free coordination site that may bind a sulfur atom transferred from the persulfide of IscS.</text>
</comment>
<comment type="similarity">
    <text evidence="13">Belongs to the TtcA family.</text>
</comment>
<keyword evidence="7 13" id="KW-0547">Nucleotide-binding</keyword>
<reference evidence="16" key="1">
    <citation type="submission" date="2010-07" db="EMBL/GenBank/DDBJ databases">
        <title>The genome sequence of Haemophilus parainfluenzae T3T1.</title>
        <authorList>
            <person name="Crook D."/>
            <person name="Hood D."/>
            <person name="Moxon R."/>
            <person name="Parkhill J."/>
            <person name="Aslett M."/>
            <person name="Bentley S.D."/>
        </authorList>
    </citation>
    <scope>NUCLEOTIDE SEQUENCE [LARGE SCALE GENOMIC DNA]</scope>
    <source>
        <strain evidence="16">T3T1</strain>
    </source>
</reference>
<evidence type="ECO:0000256" key="3">
    <source>
        <dbReference type="ARBA" id="ARBA00022555"/>
    </source>
</evidence>
<dbReference type="GO" id="GO:0051539">
    <property type="term" value="F:4 iron, 4 sulfur cluster binding"/>
    <property type="evidence" value="ECO:0007669"/>
    <property type="project" value="UniProtKB-UniRule"/>
</dbReference>
<dbReference type="PIRSF" id="PIRSF004976">
    <property type="entry name" value="ATPase_YdaO"/>
    <property type="match status" value="1"/>
</dbReference>
<dbReference type="Pfam" id="PF01171">
    <property type="entry name" value="ATP_bind_3"/>
    <property type="match status" value="1"/>
</dbReference>
<comment type="miscellaneous">
    <text evidence="13">The thiolation reaction likely consists of two steps: a first activation step by ATP to form an adenylated intermediate of the target base of tRNA, and a second nucleophilic substitution step of the sulfur (S) atom supplied by the hydrosulfide attached to the Fe-S cluster.</text>
</comment>
<evidence type="ECO:0000256" key="4">
    <source>
        <dbReference type="ARBA" id="ARBA00022679"/>
    </source>
</evidence>
<dbReference type="HAMAP" id="MF_01850">
    <property type="entry name" value="TtcA"/>
    <property type="match status" value="1"/>
</dbReference>
<feature type="short sequence motif" description="PP-loop motif" evidence="13">
    <location>
        <begin position="46"/>
        <end position="51"/>
    </location>
</feature>
<dbReference type="CDD" id="cd24138">
    <property type="entry name" value="TtcA-like"/>
    <property type="match status" value="1"/>
</dbReference>
<name>A0AB33QMZ1_HAEP3</name>
<dbReference type="KEGG" id="hpr:PARA_16470"/>
<dbReference type="NCBIfam" id="NF007972">
    <property type="entry name" value="PRK10696.1"/>
    <property type="match status" value="1"/>
</dbReference>
<evidence type="ECO:0000256" key="9">
    <source>
        <dbReference type="ARBA" id="ARBA00022842"/>
    </source>
</evidence>
<dbReference type="EC" id="2.8.1.-" evidence="13"/>
<evidence type="ECO:0000259" key="14">
    <source>
        <dbReference type="Pfam" id="PF01171"/>
    </source>
</evidence>
<dbReference type="GO" id="GO:0000287">
    <property type="term" value="F:magnesium ion binding"/>
    <property type="evidence" value="ECO:0007669"/>
    <property type="project" value="UniProtKB-UniRule"/>
</dbReference>
<feature type="binding site" evidence="13">
    <location>
        <position position="124"/>
    </location>
    <ligand>
        <name>[4Fe-4S] cluster</name>
        <dbReference type="ChEBI" id="CHEBI:49883"/>
    </ligand>
</feature>
<comment type="subcellular location">
    <subcellularLocation>
        <location evidence="13">Cytoplasm</location>
    </subcellularLocation>
</comment>
<evidence type="ECO:0000256" key="10">
    <source>
        <dbReference type="ARBA" id="ARBA00022884"/>
    </source>
</evidence>
<evidence type="ECO:0000313" key="16">
    <source>
        <dbReference type="Proteomes" id="UP000007052"/>
    </source>
</evidence>
<dbReference type="InterPro" id="IPR035107">
    <property type="entry name" value="tRNA_thiolation_TtcA_Ctu1"/>
</dbReference>
<comment type="function">
    <text evidence="13">Catalyzes the ATP-dependent 2-thiolation of cytidine in position 32 of tRNA, to form 2-thiocytidine (s(2)C32). The sulfur atoms are provided by the cysteine/cysteine desulfurase (IscS) system.</text>
</comment>
<dbReference type="SUPFAM" id="SSF52402">
    <property type="entry name" value="Adenine nucleotide alpha hydrolases-like"/>
    <property type="match status" value="1"/>
</dbReference>
<evidence type="ECO:0000256" key="5">
    <source>
        <dbReference type="ARBA" id="ARBA00022694"/>
    </source>
</evidence>
<keyword evidence="10 13" id="KW-0694">RNA-binding</keyword>
<evidence type="ECO:0000256" key="11">
    <source>
        <dbReference type="ARBA" id="ARBA00023004"/>
    </source>
</evidence>
<keyword evidence="12 13" id="KW-0411">Iron-sulfur</keyword>
<sequence length="309" mass="35137">MTEQNQDKKQSYNFNKLQKRLRRNVGNAIADFGMIEDGDKVMVCLSGGKDSYTLLDILLNLQQSAPIKFDIVAVNLDQKQPGFPEHVLPEYLQSIGVDYKIVEENTYGIVKEKIPEGKTTCSLCSRLRRGILYRTATELGATKIALGHHRDDMLATLFLNIFYGGKLKSMPPKLISDDGKQIVIRPLAYCKEKDIEKYAVAKAFPIIPCNLCGSQPNLQRQVVKEMLNTWDRQYPGRLETMFSAMQNITLSHLCDPKLFDFKGIKHGQSLDGIEGDTAFDEERIEPMKFDDEDVSDYSYNEMISFKEVN</sequence>
<dbReference type="GO" id="GO:0000049">
    <property type="term" value="F:tRNA binding"/>
    <property type="evidence" value="ECO:0007669"/>
    <property type="project" value="UniProtKB-KW"/>
</dbReference>
<gene>
    <name evidence="13" type="primary">ttcA</name>
    <name evidence="15" type="ordered locus">PARA_16470</name>
</gene>
<keyword evidence="2 13" id="KW-0963">Cytoplasm</keyword>
<comment type="subunit">
    <text evidence="13">Homodimer.</text>
</comment>
<evidence type="ECO:0000256" key="13">
    <source>
        <dbReference type="HAMAP-Rule" id="MF_01850"/>
    </source>
</evidence>
<accession>A0AB33QMZ1</accession>
<comment type="cofactor">
    <cofactor evidence="13">
        <name>Mg(2+)</name>
        <dbReference type="ChEBI" id="CHEBI:18420"/>
    </cofactor>
</comment>
<comment type="catalytic activity">
    <reaction evidence="13">
        <text>cytidine(32) in tRNA + S-sulfanyl-L-cysteinyl-[cysteine desulfurase] + AH2 + ATP = 2-thiocytidine(32) in tRNA + L-cysteinyl-[cysteine desulfurase] + A + AMP + diphosphate + H(+)</text>
        <dbReference type="Rhea" id="RHEA:57048"/>
        <dbReference type="Rhea" id="RHEA-COMP:10288"/>
        <dbReference type="Rhea" id="RHEA-COMP:12157"/>
        <dbReference type="Rhea" id="RHEA-COMP:12158"/>
        <dbReference type="Rhea" id="RHEA-COMP:14821"/>
        <dbReference type="ChEBI" id="CHEBI:13193"/>
        <dbReference type="ChEBI" id="CHEBI:15378"/>
        <dbReference type="ChEBI" id="CHEBI:17499"/>
        <dbReference type="ChEBI" id="CHEBI:29950"/>
        <dbReference type="ChEBI" id="CHEBI:30616"/>
        <dbReference type="ChEBI" id="CHEBI:33019"/>
        <dbReference type="ChEBI" id="CHEBI:61963"/>
        <dbReference type="ChEBI" id="CHEBI:82748"/>
        <dbReference type="ChEBI" id="CHEBI:141453"/>
        <dbReference type="ChEBI" id="CHEBI:456215"/>
    </reaction>
</comment>
<evidence type="ECO:0000256" key="12">
    <source>
        <dbReference type="ARBA" id="ARBA00023014"/>
    </source>
</evidence>
<dbReference type="GO" id="GO:0034227">
    <property type="term" value="P:tRNA thio-modification"/>
    <property type="evidence" value="ECO:0007669"/>
    <property type="project" value="UniProtKB-UniRule"/>
</dbReference>
<dbReference type="EMBL" id="FQ312002">
    <property type="protein sequence ID" value="CBW15747.1"/>
    <property type="molecule type" value="Genomic_DNA"/>
</dbReference>
<protein>
    <recommendedName>
        <fullName evidence="13">tRNA-cytidine(32) 2-sulfurtransferase</fullName>
        <ecNumber evidence="13">2.8.1.-</ecNumber>
    </recommendedName>
    <alternativeName>
        <fullName evidence="13">Two-thiocytidine biosynthesis protein A</fullName>
    </alternativeName>
    <alternativeName>
        <fullName evidence="13">tRNA 2-thiocytidine biosynthesis protein TtcA</fullName>
    </alternativeName>
</protein>
<evidence type="ECO:0000313" key="15">
    <source>
        <dbReference type="EMBL" id="CBW15747.1"/>
    </source>
</evidence>
<keyword evidence="4 13" id="KW-0808">Transferase</keyword>
<dbReference type="Proteomes" id="UP000007052">
    <property type="component" value="Chromosome"/>
</dbReference>
<keyword evidence="8 13" id="KW-0067">ATP-binding</keyword>
<evidence type="ECO:0000256" key="1">
    <source>
        <dbReference type="ARBA" id="ARBA00022485"/>
    </source>
</evidence>
<dbReference type="GO" id="GO:0005524">
    <property type="term" value="F:ATP binding"/>
    <property type="evidence" value="ECO:0007669"/>
    <property type="project" value="UniProtKB-UniRule"/>
</dbReference>
<keyword evidence="6 13" id="KW-0479">Metal-binding</keyword>
<evidence type="ECO:0000256" key="7">
    <source>
        <dbReference type="ARBA" id="ARBA00022741"/>
    </source>
</evidence>
<evidence type="ECO:0000256" key="6">
    <source>
        <dbReference type="ARBA" id="ARBA00022723"/>
    </source>
</evidence>
<proteinExistence type="inferred from homology"/>
<dbReference type="InterPro" id="IPR012089">
    <property type="entry name" value="tRNA_Cyd_32_2_STrfase"/>
</dbReference>
<dbReference type="Gene3D" id="3.40.50.620">
    <property type="entry name" value="HUPs"/>
    <property type="match status" value="1"/>
</dbReference>
<keyword evidence="3 13" id="KW-0820">tRNA-binding</keyword>
<keyword evidence="5 13" id="KW-0819">tRNA processing</keyword>
<dbReference type="InterPro" id="IPR014729">
    <property type="entry name" value="Rossmann-like_a/b/a_fold"/>
</dbReference>
<comment type="pathway">
    <text evidence="13">tRNA modification.</text>
</comment>
<dbReference type="PANTHER" id="PTHR43686">
    <property type="entry name" value="SULFURTRANSFERASE-RELATED"/>
    <property type="match status" value="1"/>
</dbReference>
<keyword evidence="11 13" id="KW-0408">Iron</keyword>
<evidence type="ECO:0000256" key="2">
    <source>
        <dbReference type="ARBA" id="ARBA00022490"/>
    </source>
</evidence>
<keyword evidence="9 13" id="KW-0460">Magnesium</keyword>
<dbReference type="GO" id="GO:0005737">
    <property type="term" value="C:cytoplasm"/>
    <property type="evidence" value="ECO:0007669"/>
    <property type="project" value="UniProtKB-SubCell"/>
</dbReference>
<dbReference type="RefSeq" id="WP_014065384.1">
    <property type="nucleotide sequence ID" value="NC_015964.1"/>
</dbReference>
<evidence type="ECO:0000256" key="8">
    <source>
        <dbReference type="ARBA" id="ARBA00022840"/>
    </source>
</evidence>
<keyword evidence="1 13" id="KW-0004">4Fe-4S</keyword>